<dbReference type="Proteomes" id="UP001596156">
    <property type="component" value="Unassembled WGS sequence"/>
</dbReference>
<gene>
    <name evidence="1" type="ORF">ACFPN6_02390</name>
</gene>
<name>A0ABW0D2P6_STRFI</name>
<dbReference type="RefSeq" id="WP_344643083.1">
    <property type="nucleotide sequence ID" value="NZ_BAAASS010000003.1"/>
</dbReference>
<evidence type="ECO:0000313" key="2">
    <source>
        <dbReference type="Proteomes" id="UP001596156"/>
    </source>
</evidence>
<proteinExistence type="predicted"/>
<reference evidence="2" key="1">
    <citation type="journal article" date="2019" name="Int. J. Syst. Evol. Microbiol.">
        <title>The Global Catalogue of Microorganisms (GCM) 10K type strain sequencing project: providing services to taxonomists for standard genome sequencing and annotation.</title>
        <authorList>
            <consortium name="The Broad Institute Genomics Platform"/>
            <consortium name="The Broad Institute Genome Sequencing Center for Infectious Disease"/>
            <person name="Wu L."/>
            <person name="Ma J."/>
        </authorList>
    </citation>
    <scope>NUCLEOTIDE SEQUENCE [LARGE SCALE GENOMIC DNA]</scope>
    <source>
        <strain evidence="2">CCM 8479</strain>
    </source>
</reference>
<sequence>MAEPSLKALVGPGQNFNHDLGKLLAHLQESSDDLFAAGEERHLVVEFVRDLYARDPKGDLGSVAKVDLGRR</sequence>
<comment type="caution">
    <text evidence="1">The sequence shown here is derived from an EMBL/GenBank/DDBJ whole genome shotgun (WGS) entry which is preliminary data.</text>
</comment>
<accession>A0ABW0D2P6</accession>
<evidence type="ECO:0000313" key="1">
    <source>
        <dbReference type="EMBL" id="MFC5223465.1"/>
    </source>
</evidence>
<organism evidence="1 2">
    <name type="scientific">Streptomyces fimbriatus</name>
    <dbReference type="NCBI Taxonomy" id="68197"/>
    <lineage>
        <taxon>Bacteria</taxon>
        <taxon>Bacillati</taxon>
        <taxon>Actinomycetota</taxon>
        <taxon>Actinomycetes</taxon>
        <taxon>Kitasatosporales</taxon>
        <taxon>Streptomycetaceae</taxon>
        <taxon>Streptomyces</taxon>
    </lineage>
</organism>
<dbReference type="EMBL" id="JBHSKL010000003">
    <property type="protein sequence ID" value="MFC5223465.1"/>
    <property type="molecule type" value="Genomic_DNA"/>
</dbReference>
<keyword evidence="2" id="KW-1185">Reference proteome</keyword>
<protein>
    <submittedName>
        <fullName evidence="1">Uncharacterized protein</fullName>
    </submittedName>
</protein>